<keyword evidence="8" id="KW-1185">Reference proteome</keyword>
<feature type="zinc finger region" description="C3H1-type" evidence="4">
    <location>
        <begin position="465"/>
        <end position="493"/>
    </location>
</feature>
<keyword evidence="3 4" id="KW-0862">Zinc</keyword>
<feature type="region of interest" description="Disordered" evidence="5">
    <location>
        <begin position="371"/>
        <end position="394"/>
    </location>
</feature>
<evidence type="ECO:0000256" key="3">
    <source>
        <dbReference type="ARBA" id="ARBA00022833"/>
    </source>
</evidence>
<feature type="compositionally biased region" description="Pro residues" evidence="5">
    <location>
        <begin position="571"/>
        <end position="581"/>
    </location>
</feature>
<dbReference type="GO" id="GO:0000492">
    <property type="term" value="P:box C/D snoRNP assembly"/>
    <property type="evidence" value="ECO:0007669"/>
    <property type="project" value="TreeGrafter"/>
</dbReference>
<feature type="region of interest" description="Disordered" evidence="5">
    <location>
        <begin position="543"/>
        <end position="587"/>
    </location>
</feature>
<feature type="compositionally biased region" description="Gly residues" evidence="5">
    <location>
        <begin position="170"/>
        <end position="190"/>
    </location>
</feature>
<feature type="compositionally biased region" description="Basic residues" evidence="5">
    <location>
        <begin position="258"/>
        <end position="270"/>
    </location>
</feature>
<evidence type="ECO:0000313" key="7">
    <source>
        <dbReference type="EMBL" id="KAK3330428.1"/>
    </source>
</evidence>
<dbReference type="Pfam" id="PF10453">
    <property type="entry name" value="NUFIP1"/>
    <property type="match status" value="1"/>
</dbReference>
<dbReference type="GO" id="GO:0005634">
    <property type="term" value="C:nucleus"/>
    <property type="evidence" value="ECO:0007669"/>
    <property type="project" value="TreeGrafter"/>
</dbReference>
<gene>
    <name evidence="7" type="ORF">B0H66DRAFT_61913</name>
</gene>
<sequence length="607" mass="64831">MSYHYGPPPQAPPPAPAQAPAPPPVGYGQYGSAPQAYGQPARDNYNRPRGGGGGGGDRSYHQPPAPYGYPQPAYGQPAPAYPPQQQTAYQQPSAPQPHWHQEHVPQTGSPAPLPAHNYHPNYAPQIYQPAQQYAGQPTYAPSHPPYAGYAPTPPAPAQTWNHQPPVSHTHGGGGRGGRGGYGGDRGGKGPMMGPPIRIGFDGNSQAHQPPVAPYHPPYGAAQGPPAGYTPALQPQYGAPAAYVPTGPAQYEQGAQPYRPHRGGYSGKHRGQYGGSDKARHRAPHGPATQGPPLQNGKHDASSAAKKKKRKTNTLGMTPGDESDDDFRGDDEKHLEDLYGADAPNPIGSAEIAEWIAERRTKYPTKAKVEAKAKADAKATPALGKDAVTVSADEEKLEELEQRARDLRASIDLAASIKRKREQQDEGDEMRAAEPSSPSSSKSDEEKPEVRSSRPETGVPPPTKKADPQKHCKYYSTGGTCGKRGKCRFVHDPAVRAAAEREREANGGRMTLRQRLILNDKNQEDLSLLEAIDKLDRKVSKWRKSPGATVTASVQSAPSAAPPAPIKREPVPGLPNIPPAPATAPQSDLYKDWNLSGFGNTGVRPSDV</sequence>
<keyword evidence="1 4" id="KW-0479">Metal-binding</keyword>
<feature type="domain" description="C3H1-type" evidence="6">
    <location>
        <begin position="465"/>
        <end position="493"/>
    </location>
</feature>
<dbReference type="EMBL" id="JAUEDM010000001">
    <property type="protein sequence ID" value="KAK3330428.1"/>
    <property type="molecule type" value="Genomic_DNA"/>
</dbReference>
<dbReference type="InterPro" id="IPR019496">
    <property type="entry name" value="NUFIP1_cons_dom"/>
</dbReference>
<feature type="region of interest" description="Disordered" evidence="5">
    <location>
        <begin position="1"/>
        <end position="345"/>
    </location>
</feature>
<evidence type="ECO:0000256" key="2">
    <source>
        <dbReference type="ARBA" id="ARBA00022771"/>
    </source>
</evidence>
<feature type="compositionally biased region" description="Low complexity" evidence="5">
    <location>
        <begin position="122"/>
        <end position="150"/>
    </location>
</feature>
<feature type="region of interest" description="Disordered" evidence="5">
    <location>
        <begin position="414"/>
        <end position="470"/>
    </location>
</feature>
<name>A0AAE0ISK0_9PEZI</name>
<protein>
    <recommendedName>
        <fullName evidence="6">C3H1-type domain-containing protein</fullName>
    </recommendedName>
</protein>
<feature type="compositionally biased region" description="Pro residues" evidence="5">
    <location>
        <begin position="1"/>
        <end position="25"/>
    </location>
</feature>
<reference evidence="7" key="1">
    <citation type="journal article" date="2023" name="Mol. Phylogenet. Evol.">
        <title>Genome-scale phylogeny and comparative genomics of the fungal order Sordariales.</title>
        <authorList>
            <person name="Hensen N."/>
            <person name="Bonometti L."/>
            <person name="Westerberg I."/>
            <person name="Brannstrom I.O."/>
            <person name="Guillou S."/>
            <person name="Cros-Aarteil S."/>
            <person name="Calhoun S."/>
            <person name="Haridas S."/>
            <person name="Kuo A."/>
            <person name="Mondo S."/>
            <person name="Pangilinan J."/>
            <person name="Riley R."/>
            <person name="LaButti K."/>
            <person name="Andreopoulos B."/>
            <person name="Lipzen A."/>
            <person name="Chen C."/>
            <person name="Yan M."/>
            <person name="Daum C."/>
            <person name="Ng V."/>
            <person name="Clum A."/>
            <person name="Steindorff A."/>
            <person name="Ohm R.A."/>
            <person name="Martin F."/>
            <person name="Silar P."/>
            <person name="Natvig D.O."/>
            <person name="Lalanne C."/>
            <person name="Gautier V."/>
            <person name="Ament-Velasquez S.L."/>
            <person name="Kruys A."/>
            <person name="Hutchinson M.I."/>
            <person name="Powell A.J."/>
            <person name="Barry K."/>
            <person name="Miller A.N."/>
            <person name="Grigoriev I.V."/>
            <person name="Debuchy R."/>
            <person name="Gladieux P."/>
            <person name="Hiltunen Thoren M."/>
            <person name="Johannesson H."/>
        </authorList>
    </citation>
    <scope>NUCLEOTIDE SEQUENCE</scope>
    <source>
        <strain evidence="7">CBS 118394</strain>
    </source>
</reference>
<organism evidence="7 8">
    <name type="scientific">Apodospora peruviana</name>
    <dbReference type="NCBI Taxonomy" id="516989"/>
    <lineage>
        <taxon>Eukaryota</taxon>
        <taxon>Fungi</taxon>
        <taxon>Dikarya</taxon>
        <taxon>Ascomycota</taxon>
        <taxon>Pezizomycotina</taxon>
        <taxon>Sordariomycetes</taxon>
        <taxon>Sordariomycetidae</taxon>
        <taxon>Sordariales</taxon>
        <taxon>Lasiosphaeriaceae</taxon>
        <taxon>Apodospora</taxon>
    </lineage>
</organism>
<evidence type="ECO:0000256" key="1">
    <source>
        <dbReference type="ARBA" id="ARBA00022723"/>
    </source>
</evidence>
<dbReference type="InterPro" id="IPR039136">
    <property type="entry name" value="NUFIP1-like"/>
</dbReference>
<dbReference type="InterPro" id="IPR000571">
    <property type="entry name" value="Znf_CCCH"/>
</dbReference>
<dbReference type="GO" id="GO:0008270">
    <property type="term" value="F:zinc ion binding"/>
    <property type="evidence" value="ECO:0007669"/>
    <property type="project" value="UniProtKB-KW"/>
</dbReference>
<dbReference type="PANTHER" id="PTHR13309">
    <property type="entry name" value="NUCLEAR FRAGILE X MENTAL RETARDATION PROTEIN INTERACTING PROTEIN 1"/>
    <property type="match status" value="1"/>
</dbReference>
<dbReference type="GO" id="GO:0003723">
    <property type="term" value="F:RNA binding"/>
    <property type="evidence" value="ECO:0007669"/>
    <property type="project" value="InterPro"/>
</dbReference>
<evidence type="ECO:0000256" key="4">
    <source>
        <dbReference type="PROSITE-ProRule" id="PRU00723"/>
    </source>
</evidence>
<accession>A0AAE0ISK0</accession>
<proteinExistence type="predicted"/>
<comment type="caution">
    <text evidence="7">The sequence shown here is derived from an EMBL/GenBank/DDBJ whole genome shotgun (WGS) entry which is preliminary data.</text>
</comment>
<feature type="compositionally biased region" description="Low complexity" evidence="5">
    <location>
        <begin position="547"/>
        <end position="558"/>
    </location>
</feature>
<keyword evidence="2 4" id="KW-0863">Zinc-finger</keyword>
<dbReference type="PANTHER" id="PTHR13309:SF0">
    <property type="entry name" value="FMR1-INTERACTING PROTEIN NUFIP1"/>
    <property type="match status" value="1"/>
</dbReference>
<feature type="compositionally biased region" description="Low complexity" evidence="5">
    <location>
        <begin position="217"/>
        <end position="231"/>
    </location>
</feature>
<dbReference type="InterPro" id="IPR036855">
    <property type="entry name" value="Znf_CCCH_sf"/>
</dbReference>
<reference evidence="7" key="2">
    <citation type="submission" date="2023-06" db="EMBL/GenBank/DDBJ databases">
        <authorList>
            <consortium name="Lawrence Berkeley National Laboratory"/>
            <person name="Haridas S."/>
            <person name="Hensen N."/>
            <person name="Bonometti L."/>
            <person name="Westerberg I."/>
            <person name="Brannstrom I.O."/>
            <person name="Guillou S."/>
            <person name="Cros-Aarteil S."/>
            <person name="Calhoun S."/>
            <person name="Kuo A."/>
            <person name="Mondo S."/>
            <person name="Pangilinan J."/>
            <person name="Riley R."/>
            <person name="Labutti K."/>
            <person name="Andreopoulos B."/>
            <person name="Lipzen A."/>
            <person name="Chen C."/>
            <person name="Yanf M."/>
            <person name="Daum C."/>
            <person name="Ng V."/>
            <person name="Clum A."/>
            <person name="Steindorff A."/>
            <person name="Ohm R."/>
            <person name="Martin F."/>
            <person name="Silar P."/>
            <person name="Natvig D."/>
            <person name="Lalanne C."/>
            <person name="Gautier V."/>
            <person name="Ament-Velasquez S.L."/>
            <person name="Kruys A."/>
            <person name="Hutchinson M.I."/>
            <person name="Powell A.J."/>
            <person name="Barry K."/>
            <person name="Miller A.N."/>
            <person name="Grigoriev I.V."/>
            <person name="Debuchy R."/>
            <person name="Gladieux P."/>
            <person name="Thoren M.H."/>
            <person name="Johannesson H."/>
        </authorList>
    </citation>
    <scope>NUCLEOTIDE SEQUENCE</scope>
    <source>
        <strain evidence="7">CBS 118394</strain>
    </source>
</reference>
<evidence type="ECO:0000256" key="5">
    <source>
        <dbReference type="SAM" id="MobiDB-lite"/>
    </source>
</evidence>
<dbReference type="Proteomes" id="UP001283341">
    <property type="component" value="Unassembled WGS sequence"/>
</dbReference>
<evidence type="ECO:0000259" key="6">
    <source>
        <dbReference type="PROSITE" id="PS50103"/>
    </source>
</evidence>
<feature type="compositionally biased region" description="Low complexity" evidence="5">
    <location>
        <begin position="70"/>
        <end position="97"/>
    </location>
</feature>
<dbReference type="AlphaFoldDB" id="A0AAE0ISK0"/>
<evidence type="ECO:0000313" key="8">
    <source>
        <dbReference type="Proteomes" id="UP001283341"/>
    </source>
</evidence>
<dbReference type="PROSITE" id="PS50103">
    <property type="entry name" value="ZF_C3H1"/>
    <property type="match status" value="1"/>
</dbReference>
<feature type="compositionally biased region" description="Basic and acidic residues" evidence="5">
    <location>
        <begin position="441"/>
        <end position="453"/>
    </location>
</feature>
<dbReference type="SUPFAM" id="SSF90229">
    <property type="entry name" value="CCCH zinc finger"/>
    <property type="match status" value="1"/>
</dbReference>